<feature type="transmembrane region" description="Helical" evidence="7">
    <location>
        <begin position="246"/>
        <end position="266"/>
    </location>
</feature>
<evidence type="ECO:0000259" key="8">
    <source>
        <dbReference type="PROSITE" id="PS50893"/>
    </source>
</evidence>
<dbReference type="Pfam" id="PF00664">
    <property type="entry name" value="ABC_membrane"/>
    <property type="match status" value="2"/>
</dbReference>
<reference evidence="10" key="1">
    <citation type="journal article" date="2020" name="bioRxiv">
        <title>Whole genome comparisons of ergot fungi reveals the divergence and evolution of species within the genus Claviceps are the result of varying mechanisms driving genome evolution and host range expansion.</title>
        <authorList>
            <person name="Wyka S.A."/>
            <person name="Mondo S.J."/>
            <person name="Liu M."/>
            <person name="Dettman J."/>
            <person name="Nalam V."/>
            <person name="Broders K.D."/>
        </authorList>
    </citation>
    <scope>NUCLEOTIDE SEQUENCE</scope>
    <source>
        <strain evidence="10">CCC 489</strain>
    </source>
</reference>
<dbReference type="InterPro" id="IPR017871">
    <property type="entry name" value="ABC_transporter-like_CS"/>
</dbReference>
<dbReference type="InterPro" id="IPR027417">
    <property type="entry name" value="P-loop_NTPase"/>
</dbReference>
<evidence type="ECO:0000256" key="4">
    <source>
        <dbReference type="ARBA" id="ARBA00022840"/>
    </source>
</evidence>
<evidence type="ECO:0000313" key="10">
    <source>
        <dbReference type="EMBL" id="KAG5929771.1"/>
    </source>
</evidence>
<dbReference type="PANTHER" id="PTHR43394">
    <property type="entry name" value="ATP-DEPENDENT PERMEASE MDL1, MITOCHONDRIAL"/>
    <property type="match status" value="1"/>
</dbReference>
<feature type="transmembrane region" description="Helical" evidence="7">
    <location>
        <begin position="94"/>
        <end position="122"/>
    </location>
</feature>
<dbReference type="PANTHER" id="PTHR43394:SF15">
    <property type="entry name" value="ALPHA-FACTOR-TRANSPORTING ATPASE"/>
    <property type="match status" value="1"/>
</dbReference>
<dbReference type="InterPro" id="IPR036640">
    <property type="entry name" value="ABC1_TM_sf"/>
</dbReference>
<dbReference type="SMART" id="SM00382">
    <property type="entry name" value="AAA"/>
    <property type="match status" value="1"/>
</dbReference>
<dbReference type="InterPro" id="IPR003593">
    <property type="entry name" value="AAA+_ATPase"/>
</dbReference>
<dbReference type="EMBL" id="SRPY01000041">
    <property type="protein sequence ID" value="KAG5929771.1"/>
    <property type="molecule type" value="Genomic_DNA"/>
</dbReference>
<dbReference type="Pfam" id="PF00005">
    <property type="entry name" value="ABC_tran"/>
    <property type="match status" value="1"/>
</dbReference>
<keyword evidence="5 7" id="KW-1133">Transmembrane helix</keyword>
<protein>
    <submittedName>
        <fullName evidence="10">Uncharacterized protein</fullName>
    </submittedName>
</protein>
<dbReference type="SUPFAM" id="SSF90123">
    <property type="entry name" value="ABC transporter transmembrane region"/>
    <property type="match status" value="1"/>
</dbReference>
<keyword evidence="11" id="KW-1185">Reference proteome</keyword>
<dbReference type="GO" id="GO:0005524">
    <property type="term" value="F:ATP binding"/>
    <property type="evidence" value="ECO:0007669"/>
    <property type="project" value="UniProtKB-KW"/>
</dbReference>
<evidence type="ECO:0000256" key="5">
    <source>
        <dbReference type="ARBA" id="ARBA00022989"/>
    </source>
</evidence>
<organism evidence="10 11">
    <name type="scientific">Claviceps africana</name>
    <dbReference type="NCBI Taxonomy" id="83212"/>
    <lineage>
        <taxon>Eukaryota</taxon>
        <taxon>Fungi</taxon>
        <taxon>Dikarya</taxon>
        <taxon>Ascomycota</taxon>
        <taxon>Pezizomycotina</taxon>
        <taxon>Sordariomycetes</taxon>
        <taxon>Hypocreomycetidae</taxon>
        <taxon>Hypocreales</taxon>
        <taxon>Clavicipitaceae</taxon>
        <taxon>Claviceps</taxon>
    </lineage>
</organism>
<evidence type="ECO:0000256" key="1">
    <source>
        <dbReference type="ARBA" id="ARBA00004141"/>
    </source>
</evidence>
<sequence length="521" mass="56838">MDIEGISSRSIRRSPPTILPNRQASAKAIAFCSWANLFSFTRKTHAGVLLAAVAATALVASLKTLLSVILGRIFDAVSQLADGTCSKESALAQVSRWCLVLVGLGLSNWMANTCFLSFWTIFGELQARQVRNEVTSGLLSRNVEWFGHLREGIQGLHIRVHTASTIAAASLSGIDVVRAFSGSGREKNTYAHALRLAARHFLAQARCNSMQCGCVAFWSIAIFVLGFWYGLVLVEQGLPPGHVVTTFYAVLTAFHGVESFASHWLVCSKGKSAAQFLRHLAQSENASNTTVPAKGSIVLDAYAGDIQLNQVDFAYRPNVTENVVKRVTMQIPRNEFTFLVGDSGSGKSTLCGLMTNLLTPVAGQVLIDGYPVDQIQPSCLSRHILLVHQNDSVIHDSFFNNVAFGSRFPENVSAVEVRRACAFAQLESTVLQLHDGLATVVGPRNPNLSGGQRQRLALARAWMRDPAILILDEPTSALDGMSQCSVMNAIREWRKDKTTIIVTHDMSNIRDEDFVFVMKSA</sequence>
<keyword evidence="6 7" id="KW-0472">Membrane</keyword>
<evidence type="ECO:0000256" key="7">
    <source>
        <dbReference type="SAM" id="Phobius"/>
    </source>
</evidence>
<dbReference type="SUPFAM" id="SSF52540">
    <property type="entry name" value="P-loop containing nucleoside triphosphate hydrolases"/>
    <property type="match status" value="1"/>
</dbReference>
<dbReference type="Gene3D" id="1.20.1560.10">
    <property type="entry name" value="ABC transporter type 1, transmembrane domain"/>
    <property type="match status" value="2"/>
</dbReference>
<dbReference type="AlphaFoldDB" id="A0A8K0NKN4"/>
<evidence type="ECO:0000256" key="2">
    <source>
        <dbReference type="ARBA" id="ARBA00022692"/>
    </source>
</evidence>
<evidence type="ECO:0000313" key="11">
    <source>
        <dbReference type="Proteomes" id="UP000811619"/>
    </source>
</evidence>
<keyword evidence="4" id="KW-0067">ATP-binding</keyword>
<dbReference type="PROSITE" id="PS50893">
    <property type="entry name" value="ABC_TRANSPORTER_2"/>
    <property type="match status" value="1"/>
</dbReference>
<evidence type="ECO:0000256" key="6">
    <source>
        <dbReference type="ARBA" id="ARBA00023136"/>
    </source>
</evidence>
<feature type="domain" description="ABC transmembrane type-1" evidence="9">
    <location>
        <begin position="163"/>
        <end position="269"/>
    </location>
</feature>
<evidence type="ECO:0000259" key="9">
    <source>
        <dbReference type="PROSITE" id="PS50929"/>
    </source>
</evidence>
<dbReference type="Gene3D" id="3.40.50.300">
    <property type="entry name" value="P-loop containing nucleotide triphosphate hydrolases"/>
    <property type="match status" value="1"/>
</dbReference>
<dbReference type="InterPro" id="IPR039421">
    <property type="entry name" value="Type_1_exporter"/>
</dbReference>
<gene>
    <name evidence="10" type="ORF">E4U42_004584</name>
</gene>
<keyword evidence="2 7" id="KW-0812">Transmembrane</keyword>
<dbReference type="InterPro" id="IPR003439">
    <property type="entry name" value="ABC_transporter-like_ATP-bd"/>
</dbReference>
<feature type="domain" description="ABC transporter" evidence="8">
    <location>
        <begin position="306"/>
        <end position="521"/>
    </location>
</feature>
<dbReference type="GO" id="GO:0016020">
    <property type="term" value="C:membrane"/>
    <property type="evidence" value="ECO:0007669"/>
    <property type="project" value="UniProtKB-SubCell"/>
</dbReference>
<dbReference type="PROSITE" id="PS50929">
    <property type="entry name" value="ABC_TM1F"/>
    <property type="match status" value="1"/>
</dbReference>
<dbReference type="GO" id="GO:0016887">
    <property type="term" value="F:ATP hydrolysis activity"/>
    <property type="evidence" value="ECO:0007669"/>
    <property type="project" value="InterPro"/>
</dbReference>
<dbReference type="OrthoDB" id="6500128at2759"/>
<comment type="caution">
    <text evidence="10">The sequence shown here is derived from an EMBL/GenBank/DDBJ whole genome shotgun (WGS) entry which is preliminary data.</text>
</comment>
<dbReference type="GO" id="GO:0140359">
    <property type="term" value="F:ABC-type transporter activity"/>
    <property type="evidence" value="ECO:0007669"/>
    <property type="project" value="InterPro"/>
</dbReference>
<feature type="transmembrane region" description="Helical" evidence="7">
    <location>
        <begin position="215"/>
        <end position="234"/>
    </location>
</feature>
<accession>A0A8K0NKN4</accession>
<dbReference type="InterPro" id="IPR011527">
    <property type="entry name" value="ABC1_TM_dom"/>
</dbReference>
<name>A0A8K0NKN4_9HYPO</name>
<comment type="subcellular location">
    <subcellularLocation>
        <location evidence="1">Membrane</location>
        <topology evidence="1">Multi-pass membrane protein</topology>
    </subcellularLocation>
</comment>
<proteinExistence type="predicted"/>
<dbReference type="Proteomes" id="UP000811619">
    <property type="component" value="Unassembled WGS sequence"/>
</dbReference>
<dbReference type="PROSITE" id="PS00211">
    <property type="entry name" value="ABC_TRANSPORTER_1"/>
    <property type="match status" value="1"/>
</dbReference>
<keyword evidence="3" id="KW-0547">Nucleotide-binding</keyword>
<feature type="transmembrane region" description="Helical" evidence="7">
    <location>
        <begin position="48"/>
        <end position="74"/>
    </location>
</feature>
<evidence type="ECO:0000256" key="3">
    <source>
        <dbReference type="ARBA" id="ARBA00022741"/>
    </source>
</evidence>